<keyword evidence="4 16" id="KW-0349">Heme</keyword>
<dbReference type="InterPro" id="IPR034236">
    <property type="entry name" value="CuRO_CcO_Caa3_II"/>
</dbReference>
<dbReference type="NCBIfam" id="TIGR02866">
    <property type="entry name" value="CoxB"/>
    <property type="match status" value="1"/>
</dbReference>
<gene>
    <name evidence="23" type="primary">coxB</name>
    <name evidence="23" type="ORF">ACFQU8_00345</name>
</gene>
<proteinExistence type="inferred from homology"/>
<dbReference type="SUPFAM" id="SSF81464">
    <property type="entry name" value="Cytochrome c oxidase subunit II-like, transmembrane region"/>
    <property type="match status" value="1"/>
</dbReference>
<keyword evidence="3 17" id="KW-0813">Transport</keyword>
<dbReference type="Pfam" id="PF00116">
    <property type="entry name" value="COX2"/>
    <property type="match status" value="1"/>
</dbReference>
<dbReference type="Gene3D" id="2.60.40.420">
    <property type="entry name" value="Cupredoxins - blue copper proteins"/>
    <property type="match status" value="1"/>
</dbReference>
<evidence type="ECO:0000256" key="9">
    <source>
        <dbReference type="ARBA" id="ARBA00022982"/>
    </source>
</evidence>
<dbReference type="InterPro" id="IPR011759">
    <property type="entry name" value="Cyt_c_oxidase_su2_TM_dom"/>
</dbReference>
<evidence type="ECO:0000313" key="23">
    <source>
        <dbReference type="EMBL" id="MFC7745687.1"/>
    </source>
</evidence>
<evidence type="ECO:0000256" key="11">
    <source>
        <dbReference type="ARBA" id="ARBA00023004"/>
    </source>
</evidence>
<evidence type="ECO:0000256" key="17">
    <source>
        <dbReference type="RuleBase" id="RU000456"/>
    </source>
</evidence>
<name>A0ABW2UP84_9BACI</name>
<dbReference type="PANTHER" id="PTHR22888:SF10">
    <property type="entry name" value="CYTOCHROME C OXIDASE SUBUNIT 2"/>
    <property type="match status" value="1"/>
</dbReference>
<evidence type="ECO:0000256" key="7">
    <source>
        <dbReference type="ARBA" id="ARBA00022723"/>
    </source>
</evidence>
<evidence type="ECO:0000256" key="19">
    <source>
        <dbReference type="SAM" id="Phobius"/>
    </source>
</evidence>
<dbReference type="InterPro" id="IPR009056">
    <property type="entry name" value="Cyt_c-like_dom"/>
</dbReference>
<evidence type="ECO:0000256" key="12">
    <source>
        <dbReference type="ARBA" id="ARBA00023008"/>
    </source>
</evidence>
<keyword evidence="7 16" id="KW-0479">Metal-binding</keyword>
<dbReference type="CDD" id="cd04213">
    <property type="entry name" value="CuRO_CcO_Caa3_II"/>
    <property type="match status" value="1"/>
</dbReference>
<dbReference type="PANTHER" id="PTHR22888">
    <property type="entry name" value="CYTOCHROME C OXIDASE, SUBUNIT II"/>
    <property type="match status" value="1"/>
</dbReference>
<sequence length="355" mass="39535">MKGWMGKLRAFSLLALTSLILSGCGKENLTALDPKGYGSNISFNLIILTTVVMLFVLAVVVIVFTIVLIRFRRKKGQEDYIPKQVEGNKTLETIWTVIPIILLLIIAVPTIMATFDLADESDASDHLNVEVTGNQFWWHFNYEGKEIQTSQDLYIPVGEKVYLNMMSSDVIHSFWVPALSGKMDVNPDNENTMYLKAEEEGVYYGKCAEFCGPSHSLMDFKVIAVSPDKFDQWTDDMENADPDAEPDKAVAREGKSLFEQKNCTACHAIGSSPTQIGPNLTDFGNRTRLAGIKDLNKENVVDWIMDPEAIKPGNKMTGQYPDVSKDEAGKIAEYLLQLKPTDVTPDTVSDSEDDD</sequence>
<dbReference type="RefSeq" id="WP_382357165.1">
    <property type="nucleotide sequence ID" value="NZ_JBHTGR010000001.1"/>
</dbReference>
<dbReference type="EC" id="7.1.1.9" evidence="18"/>
<evidence type="ECO:0000256" key="3">
    <source>
        <dbReference type="ARBA" id="ARBA00022448"/>
    </source>
</evidence>
<dbReference type="InterPro" id="IPR002429">
    <property type="entry name" value="CcO_II-like_C"/>
</dbReference>
<dbReference type="PROSITE" id="PS50857">
    <property type="entry name" value="COX2_CUA"/>
    <property type="match status" value="1"/>
</dbReference>
<dbReference type="PROSITE" id="PS51007">
    <property type="entry name" value="CYTC"/>
    <property type="match status" value="1"/>
</dbReference>
<evidence type="ECO:0000256" key="6">
    <source>
        <dbReference type="ARBA" id="ARBA00022692"/>
    </source>
</evidence>
<dbReference type="Gene3D" id="1.10.287.90">
    <property type="match status" value="1"/>
</dbReference>
<evidence type="ECO:0000256" key="13">
    <source>
        <dbReference type="ARBA" id="ARBA00023136"/>
    </source>
</evidence>
<dbReference type="PROSITE" id="PS51257">
    <property type="entry name" value="PROKAR_LIPOPROTEIN"/>
    <property type="match status" value="1"/>
</dbReference>
<evidence type="ECO:0000256" key="18">
    <source>
        <dbReference type="RuleBase" id="RU004024"/>
    </source>
</evidence>
<keyword evidence="10 19" id="KW-1133">Transmembrane helix</keyword>
<evidence type="ECO:0000256" key="16">
    <source>
        <dbReference type="PROSITE-ProRule" id="PRU00433"/>
    </source>
</evidence>
<dbReference type="Pfam" id="PF02790">
    <property type="entry name" value="COX2_TM"/>
    <property type="match status" value="1"/>
</dbReference>
<feature type="domain" description="Cytochrome c" evidence="22">
    <location>
        <begin position="249"/>
        <end position="339"/>
    </location>
</feature>
<keyword evidence="12 18" id="KW-0186">Copper</keyword>
<comment type="caution">
    <text evidence="23">The sequence shown here is derived from an EMBL/GenBank/DDBJ whole genome shotgun (WGS) entry which is preliminary data.</text>
</comment>
<dbReference type="PROSITE" id="PS00078">
    <property type="entry name" value="COX2"/>
    <property type="match status" value="1"/>
</dbReference>
<keyword evidence="5 17" id="KW-0679">Respiratory chain</keyword>
<keyword evidence="6 17" id="KW-0812">Transmembrane</keyword>
<organism evidence="23 24">
    <name type="scientific">Lentibacillus kimchii</name>
    <dbReference type="NCBI Taxonomy" id="1542911"/>
    <lineage>
        <taxon>Bacteria</taxon>
        <taxon>Bacillati</taxon>
        <taxon>Bacillota</taxon>
        <taxon>Bacilli</taxon>
        <taxon>Bacillales</taxon>
        <taxon>Bacillaceae</taxon>
        <taxon>Lentibacillus</taxon>
    </lineage>
</organism>
<evidence type="ECO:0000256" key="8">
    <source>
        <dbReference type="ARBA" id="ARBA00022967"/>
    </source>
</evidence>
<dbReference type="InterPro" id="IPR045187">
    <property type="entry name" value="CcO_II"/>
</dbReference>
<dbReference type="SUPFAM" id="SSF46626">
    <property type="entry name" value="Cytochrome c"/>
    <property type="match status" value="1"/>
</dbReference>
<feature type="transmembrane region" description="Helical" evidence="19">
    <location>
        <begin position="90"/>
        <end position="112"/>
    </location>
</feature>
<comment type="similarity">
    <text evidence="2 17">Belongs to the cytochrome c oxidase subunit 2 family.</text>
</comment>
<evidence type="ECO:0000256" key="10">
    <source>
        <dbReference type="ARBA" id="ARBA00022989"/>
    </source>
</evidence>
<evidence type="ECO:0000259" key="20">
    <source>
        <dbReference type="PROSITE" id="PS50857"/>
    </source>
</evidence>
<evidence type="ECO:0000256" key="1">
    <source>
        <dbReference type="ARBA" id="ARBA00004141"/>
    </source>
</evidence>
<evidence type="ECO:0000259" key="22">
    <source>
        <dbReference type="PROSITE" id="PS51007"/>
    </source>
</evidence>
<feature type="domain" description="Cytochrome oxidase subunit II copper A binding" evidence="20">
    <location>
        <begin position="124"/>
        <end position="236"/>
    </location>
</feature>
<reference evidence="24" key="1">
    <citation type="journal article" date="2019" name="Int. J. Syst. Evol. Microbiol.">
        <title>The Global Catalogue of Microorganisms (GCM) 10K type strain sequencing project: providing services to taxonomists for standard genome sequencing and annotation.</title>
        <authorList>
            <consortium name="The Broad Institute Genomics Platform"/>
            <consortium name="The Broad Institute Genome Sequencing Center for Infectious Disease"/>
            <person name="Wu L."/>
            <person name="Ma J."/>
        </authorList>
    </citation>
    <scope>NUCLEOTIDE SEQUENCE [LARGE SCALE GENOMIC DNA]</scope>
    <source>
        <strain evidence="24">JCM 30234</strain>
    </source>
</reference>
<evidence type="ECO:0000256" key="5">
    <source>
        <dbReference type="ARBA" id="ARBA00022660"/>
    </source>
</evidence>
<accession>A0ABW2UP84</accession>
<comment type="catalytic activity">
    <reaction evidence="15 18">
        <text>4 Fe(II)-[cytochrome c] + O2 + 8 H(+)(in) = 4 Fe(III)-[cytochrome c] + 2 H2O + 4 H(+)(out)</text>
        <dbReference type="Rhea" id="RHEA:11436"/>
        <dbReference type="Rhea" id="RHEA-COMP:10350"/>
        <dbReference type="Rhea" id="RHEA-COMP:14399"/>
        <dbReference type="ChEBI" id="CHEBI:15377"/>
        <dbReference type="ChEBI" id="CHEBI:15378"/>
        <dbReference type="ChEBI" id="CHEBI:15379"/>
        <dbReference type="ChEBI" id="CHEBI:29033"/>
        <dbReference type="ChEBI" id="CHEBI:29034"/>
        <dbReference type="EC" id="7.1.1.9"/>
    </reaction>
</comment>
<dbReference type="InterPro" id="IPR001505">
    <property type="entry name" value="Copper_CuA"/>
</dbReference>
<evidence type="ECO:0000256" key="14">
    <source>
        <dbReference type="ARBA" id="ARBA00024688"/>
    </source>
</evidence>
<protein>
    <recommendedName>
        <fullName evidence="18">Cytochrome c oxidase subunit 2</fullName>
        <ecNumber evidence="18">7.1.1.9</ecNumber>
    </recommendedName>
</protein>
<keyword evidence="24" id="KW-1185">Reference proteome</keyword>
<evidence type="ECO:0000313" key="24">
    <source>
        <dbReference type="Proteomes" id="UP001596620"/>
    </source>
</evidence>
<keyword evidence="11 16" id="KW-0408">Iron</keyword>
<evidence type="ECO:0000256" key="4">
    <source>
        <dbReference type="ARBA" id="ARBA00022617"/>
    </source>
</evidence>
<dbReference type="InterPro" id="IPR036909">
    <property type="entry name" value="Cyt_c-like_dom_sf"/>
</dbReference>
<comment type="cofactor">
    <cofactor evidence="18">
        <name>Cu cation</name>
        <dbReference type="ChEBI" id="CHEBI:23378"/>
    </cofactor>
    <text evidence="18">Binds a copper A center.</text>
</comment>
<feature type="domain" description="Cytochrome oxidase subunit II transmembrane region profile" evidence="21">
    <location>
        <begin position="23"/>
        <end position="121"/>
    </location>
</feature>
<keyword evidence="8" id="KW-1278">Translocase</keyword>
<dbReference type="InterPro" id="IPR014222">
    <property type="entry name" value="Cyt_c_oxidase_su2"/>
</dbReference>
<dbReference type="Proteomes" id="UP001596620">
    <property type="component" value="Unassembled WGS sequence"/>
</dbReference>
<evidence type="ECO:0000256" key="15">
    <source>
        <dbReference type="ARBA" id="ARBA00047816"/>
    </source>
</evidence>
<evidence type="ECO:0000256" key="2">
    <source>
        <dbReference type="ARBA" id="ARBA00007866"/>
    </source>
</evidence>
<dbReference type="InterPro" id="IPR008972">
    <property type="entry name" value="Cupredoxin"/>
</dbReference>
<dbReference type="SUPFAM" id="SSF49503">
    <property type="entry name" value="Cupredoxins"/>
    <property type="match status" value="1"/>
</dbReference>
<keyword evidence="13 19" id="KW-0472">Membrane</keyword>
<dbReference type="Pfam" id="PF00034">
    <property type="entry name" value="Cytochrom_C"/>
    <property type="match status" value="1"/>
</dbReference>
<comment type="subcellular location">
    <subcellularLocation>
        <location evidence="17">Cell membrane</location>
        <topology evidence="17">Multi-pass membrane protein</topology>
    </subcellularLocation>
    <subcellularLocation>
        <location evidence="1">Membrane</location>
        <topology evidence="1">Multi-pass membrane protein</topology>
    </subcellularLocation>
</comment>
<dbReference type="InterPro" id="IPR036257">
    <property type="entry name" value="Cyt_c_oxidase_su2_TM_sf"/>
</dbReference>
<dbReference type="EMBL" id="JBHTGR010000001">
    <property type="protein sequence ID" value="MFC7745687.1"/>
    <property type="molecule type" value="Genomic_DNA"/>
</dbReference>
<keyword evidence="9 17" id="KW-0249">Electron transport</keyword>
<evidence type="ECO:0000259" key="21">
    <source>
        <dbReference type="PROSITE" id="PS50999"/>
    </source>
</evidence>
<comment type="function">
    <text evidence="14 18">Subunits I and II form the functional core of the enzyme complex. Electrons originating in cytochrome c are transferred via heme a and Cu(A) to the binuclear center formed by heme a3 and Cu(B).</text>
</comment>
<dbReference type="PROSITE" id="PS50999">
    <property type="entry name" value="COX2_TM"/>
    <property type="match status" value="1"/>
</dbReference>
<feature type="transmembrane region" description="Helical" evidence="19">
    <location>
        <begin position="41"/>
        <end position="69"/>
    </location>
</feature>